<keyword evidence="7" id="KW-0808">Transferase</keyword>
<comment type="pathway">
    <text evidence="3">Metabolic intermediate biosynthesis; 1-deoxy-D-xylulose 5-phosphate biosynthesis; 1-deoxy-D-xylulose 5-phosphate from D-glyceraldehyde 3-phosphate and pyruvate: step 1/1.</text>
</comment>
<dbReference type="FunFam" id="3.40.50.970:FF:000005">
    <property type="entry name" value="1-deoxy-D-xylulose-5-phosphate synthase"/>
    <property type="match status" value="1"/>
</dbReference>
<dbReference type="UniPathway" id="UPA00064">
    <property type="reaction ID" value="UER00091"/>
</dbReference>
<dbReference type="Pfam" id="PF02779">
    <property type="entry name" value="Transket_pyr"/>
    <property type="match status" value="1"/>
</dbReference>
<dbReference type="Pfam" id="PF13292">
    <property type="entry name" value="DXP_synthase_N"/>
    <property type="match status" value="2"/>
</dbReference>
<dbReference type="HAMAP" id="MF_00315">
    <property type="entry name" value="DXP_synth"/>
    <property type="match status" value="1"/>
</dbReference>
<keyword evidence="10" id="KW-0784">Thiamine biosynthesis</keyword>
<dbReference type="GO" id="GO:0019288">
    <property type="term" value="P:isopentenyl diphosphate biosynthetic process, methylerythritol 4-phosphate pathway"/>
    <property type="evidence" value="ECO:0007669"/>
    <property type="project" value="TreeGrafter"/>
</dbReference>
<dbReference type="SMART" id="SM00861">
    <property type="entry name" value="Transket_pyr"/>
    <property type="match status" value="1"/>
</dbReference>
<evidence type="ECO:0000256" key="10">
    <source>
        <dbReference type="ARBA" id="ARBA00022977"/>
    </source>
</evidence>
<evidence type="ECO:0000256" key="3">
    <source>
        <dbReference type="ARBA" id="ARBA00004980"/>
    </source>
</evidence>
<evidence type="ECO:0000256" key="9">
    <source>
        <dbReference type="ARBA" id="ARBA00022842"/>
    </source>
</evidence>
<keyword evidence="8" id="KW-0479">Metal-binding</keyword>
<name>A0A6J7ER85_9ZZZZ</name>
<dbReference type="AlphaFoldDB" id="A0A6J7ER85"/>
<accession>A0A6J7ER85</accession>
<comment type="subunit">
    <text evidence="5">Homodimer.</text>
</comment>
<evidence type="ECO:0000256" key="7">
    <source>
        <dbReference type="ARBA" id="ARBA00022679"/>
    </source>
</evidence>
<dbReference type="GO" id="GO:0046872">
    <property type="term" value="F:metal ion binding"/>
    <property type="evidence" value="ECO:0007669"/>
    <property type="project" value="UniProtKB-KW"/>
</dbReference>
<dbReference type="PROSITE" id="PS00802">
    <property type="entry name" value="TRANSKETOLASE_2"/>
    <property type="match status" value="1"/>
</dbReference>
<dbReference type="Gene3D" id="3.40.50.970">
    <property type="match status" value="2"/>
</dbReference>
<dbReference type="NCBIfam" id="NF003933">
    <property type="entry name" value="PRK05444.2-2"/>
    <property type="match status" value="1"/>
</dbReference>
<evidence type="ECO:0000256" key="1">
    <source>
        <dbReference type="ARBA" id="ARBA00001946"/>
    </source>
</evidence>
<dbReference type="PANTHER" id="PTHR43322:SF5">
    <property type="entry name" value="1-DEOXY-D-XYLULOSE-5-PHOSPHATE SYNTHASE, CHLOROPLASTIC"/>
    <property type="match status" value="1"/>
</dbReference>
<dbReference type="GO" id="GO:0008661">
    <property type="term" value="F:1-deoxy-D-xylulose-5-phosphate synthase activity"/>
    <property type="evidence" value="ECO:0007669"/>
    <property type="project" value="UniProtKB-EC"/>
</dbReference>
<dbReference type="PANTHER" id="PTHR43322">
    <property type="entry name" value="1-D-DEOXYXYLULOSE 5-PHOSPHATE SYNTHASE-RELATED"/>
    <property type="match status" value="1"/>
</dbReference>
<feature type="domain" description="Transketolase-like pyrimidine-binding" evidence="13">
    <location>
        <begin position="354"/>
        <end position="520"/>
    </location>
</feature>
<proteinExistence type="inferred from homology"/>
<dbReference type="InterPro" id="IPR005475">
    <property type="entry name" value="Transketolase-like_Pyr-bd"/>
</dbReference>
<dbReference type="GO" id="GO:0016114">
    <property type="term" value="P:terpenoid biosynthetic process"/>
    <property type="evidence" value="ECO:0007669"/>
    <property type="project" value="InterPro"/>
</dbReference>
<dbReference type="Gene3D" id="3.40.50.920">
    <property type="match status" value="1"/>
</dbReference>
<keyword evidence="11" id="KW-0786">Thiamine pyrophosphate</keyword>
<dbReference type="InterPro" id="IPR033248">
    <property type="entry name" value="Transketolase_C"/>
</dbReference>
<dbReference type="InterPro" id="IPR020826">
    <property type="entry name" value="Transketolase_BS"/>
</dbReference>
<comment type="similarity">
    <text evidence="4">Belongs to the transketolase family. DXPS subfamily.</text>
</comment>
<protein>
    <recommendedName>
        <fullName evidence="6">1-deoxy-D-xylulose-5-phosphate synthase</fullName>
        <ecNumber evidence="6">2.2.1.7</ecNumber>
    </recommendedName>
</protein>
<dbReference type="SUPFAM" id="SSF52922">
    <property type="entry name" value="TK C-terminal domain-like"/>
    <property type="match status" value="1"/>
</dbReference>
<evidence type="ECO:0000313" key="14">
    <source>
        <dbReference type="EMBL" id="CAB4884761.1"/>
    </source>
</evidence>
<organism evidence="14">
    <name type="scientific">freshwater metagenome</name>
    <dbReference type="NCBI Taxonomy" id="449393"/>
    <lineage>
        <taxon>unclassified sequences</taxon>
        <taxon>metagenomes</taxon>
        <taxon>ecological metagenomes</taxon>
    </lineage>
</organism>
<dbReference type="CDD" id="cd02007">
    <property type="entry name" value="TPP_DXS"/>
    <property type="match status" value="1"/>
</dbReference>
<dbReference type="EMBL" id="CAFBLP010000052">
    <property type="protein sequence ID" value="CAB4884761.1"/>
    <property type="molecule type" value="Genomic_DNA"/>
</dbReference>
<evidence type="ECO:0000256" key="5">
    <source>
        <dbReference type="ARBA" id="ARBA00011738"/>
    </source>
</evidence>
<evidence type="ECO:0000256" key="12">
    <source>
        <dbReference type="ARBA" id="ARBA00023229"/>
    </source>
</evidence>
<dbReference type="InterPro" id="IPR009014">
    <property type="entry name" value="Transketo_C/PFOR_II"/>
</dbReference>
<comment type="cofactor">
    <cofactor evidence="1">
        <name>Mg(2+)</name>
        <dbReference type="ChEBI" id="CHEBI:18420"/>
    </cofactor>
</comment>
<evidence type="ECO:0000256" key="4">
    <source>
        <dbReference type="ARBA" id="ARBA00011081"/>
    </source>
</evidence>
<sequence length="659" mass="70520">MGAASDSVDGAMALEFIHQPADLRPLTYPELDDLAGEIRDFVVRAVADTGGHLGSNLGAVELTLALHRVFESPRDAVLWDTGHQAYIHKIVTGRQQQFDQLRQANGLSGYPSREESKHDFVENSHASTILSYAYGLAVARDAGTAGDRRHIVAVIGDGSMTGGMAYEALNNLGHSKQRVIVVLNDNGRSYAPTISNLTASTLALPDAEAAEAHSLPERITERLSHTLTNIRLNPVYVRRQRKIERMLRELPVVGPQAEKGMEAFKAAVREFLQPPSFFEALGVRYVGPIDGHNIEELERAFANAIELSAEGPICVHVVTQKGRGYSPAEDDDEKHLHDTPVFDPAIGPPKAIPTGYTQAFADAIVKEAEVDRRIVAITAAMPGPTGLIPFEARFPDRFFDVGIAEQHAVTGAAGMAMGGLRPVVALYSTFLSRAWDQVVYDVALHRLPVILCLDRAGITGDDGPSHHGVYDMALLSKVPGMRVLAPSSAQELSVMLHDALTLADDGPVVIRYPKGAATQVGELEVGSGLHARRTMPGDGTVCVLAIGKMVAIAEKAAEQLAAEGRSVCVWDVRSCAPLDPDMIADAARHALVVTVEDGIRDGGIGMTIADQVHAIDAKVPIAVLGVPTRFIPQAKPDRILAQLGLDAAGIAATIRAWAP</sequence>
<evidence type="ECO:0000256" key="2">
    <source>
        <dbReference type="ARBA" id="ARBA00001964"/>
    </source>
</evidence>
<evidence type="ECO:0000259" key="13">
    <source>
        <dbReference type="SMART" id="SM00861"/>
    </source>
</evidence>
<keyword evidence="9" id="KW-0460">Magnesium</keyword>
<evidence type="ECO:0000256" key="8">
    <source>
        <dbReference type="ARBA" id="ARBA00022723"/>
    </source>
</evidence>
<dbReference type="CDD" id="cd07033">
    <property type="entry name" value="TPP_PYR_DXS_TK_like"/>
    <property type="match status" value="1"/>
</dbReference>
<comment type="cofactor">
    <cofactor evidence="2">
        <name>thiamine diphosphate</name>
        <dbReference type="ChEBI" id="CHEBI:58937"/>
    </cofactor>
</comment>
<dbReference type="GO" id="GO:0005829">
    <property type="term" value="C:cytosol"/>
    <property type="evidence" value="ECO:0007669"/>
    <property type="project" value="TreeGrafter"/>
</dbReference>
<evidence type="ECO:0000256" key="6">
    <source>
        <dbReference type="ARBA" id="ARBA00013150"/>
    </source>
</evidence>
<dbReference type="InterPro" id="IPR029061">
    <property type="entry name" value="THDP-binding"/>
</dbReference>
<dbReference type="Pfam" id="PF02780">
    <property type="entry name" value="Transketolase_C"/>
    <property type="match status" value="1"/>
</dbReference>
<dbReference type="EC" id="2.2.1.7" evidence="6"/>
<keyword evidence="12" id="KW-0414">Isoprene biosynthesis</keyword>
<reference evidence="14" key="1">
    <citation type="submission" date="2020-05" db="EMBL/GenBank/DDBJ databases">
        <authorList>
            <person name="Chiriac C."/>
            <person name="Salcher M."/>
            <person name="Ghai R."/>
            <person name="Kavagutti S V."/>
        </authorList>
    </citation>
    <scope>NUCLEOTIDE SEQUENCE</scope>
</reference>
<evidence type="ECO:0000256" key="11">
    <source>
        <dbReference type="ARBA" id="ARBA00023052"/>
    </source>
</evidence>
<gene>
    <name evidence="14" type="ORF">UFOPK3376_01969</name>
</gene>
<dbReference type="SUPFAM" id="SSF52518">
    <property type="entry name" value="Thiamin diphosphate-binding fold (THDP-binding)"/>
    <property type="match status" value="2"/>
</dbReference>
<dbReference type="GO" id="GO:0009228">
    <property type="term" value="P:thiamine biosynthetic process"/>
    <property type="evidence" value="ECO:0007669"/>
    <property type="project" value="UniProtKB-KW"/>
</dbReference>
<dbReference type="InterPro" id="IPR005477">
    <property type="entry name" value="Dxylulose-5-P_synthase"/>
</dbReference>